<dbReference type="RefSeq" id="WP_156331792.1">
    <property type="nucleotide sequence ID" value="NZ_JACJSK010000008.1"/>
</dbReference>
<keyword evidence="2" id="KW-1185">Reference proteome</keyword>
<organism evidence="1 2">
    <name type="scientific">Planktothricoides raciborskii FACHB-1370</name>
    <dbReference type="NCBI Taxonomy" id="2949576"/>
    <lineage>
        <taxon>Bacteria</taxon>
        <taxon>Bacillati</taxon>
        <taxon>Cyanobacteriota</taxon>
        <taxon>Cyanophyceae</taxon>
        <taxon>Oscillatoriophycideae</taxon>
        <taxon>Oscillatoriales</taxon>
        <taxon>Oscillatoriaceae</taxon>
        <taxon>Planktothricoides</taxon>
    </lineage>
</organism>
<gene>
    <name evidence="1" type="ORF">H6G72_07240</name>
</gene>
<dbReference type="Proteomes" id="UP000641954">
    <property type="component" value="Unassembled WGS sequence"/>
</dbReference>
<comment type="caution">
    <text evidence="1">The sequence shown here is derived from an EMBL/GenBank/DDBJ whole genome shotgun (WGS) entry which is preliminary data.</text>
</comment>
<protein>
    <submittedName>
        <fullName evidence="1">Uncharacterized protein</fullName>
    </submittedName>
</protein>
<evidence type="ECO:0000313" key="2">
    <source>
        <dbReference type="Proteomes" id="UP000641954"/>
    </source>
</evidence>
<evidence type="ECO:0000313" key="1">
    <source>
        <dbReference type="EMBL" id="MBD2543642.1"/>
    </source>
</evidence>
<proteinExistence type="predicted"/>
<reference evidence="1 2" key="1">
    <citation type="journal article" date="2020" name="ISME J.">
        <title>Comparative genomics reveals insights into cyanobacterial evolution and habitat adaptation.</title>
        <authorList>
            <person name="Chen M.Y."/>
            <person name="Teng W.K."/>
            <person name="Zhao L."/>
            <person name="Hu C.X."/>
            <person name="Zhou Y.K."/>
            <person name="Han B.P."/>
            <person name="Song L.R."/>
            <person name="Shu W.S."/>
        </authorList>
    </citation>
    <scope>NUCLEOTIDE SEQUENCE [LARGE SCALE GENOMIC DNA]</scope>
    <source>
        <strain evidence="1 2">FACHB-1370</strain>
    </source>
</reference>
<name>A0ABR8EBF7_9CYAN</name>
<dbReference type="EMBL" id="JACJSK010000008">
    <property type="protein sequence ID" value="MBD2543642.1"/>
    <property type="molecule type" value="Genomic_DNA"/>
</dbReference>
<sequence length="65" mass="7382">MLPLSDRLSLHNFNQTTTSIPVLAISEKREFFRARGKTKPRAIASEIRNRVASRNRISIIKASES</sequence>
<accession>A0ABR8EBF7</accession>